<evidence type="ECO:0000313" key="2">
    <source>
        <dbReference type="Proteomes" id="UP001172101"/>
    </source>
</evidence>
<proteinExistence type="predicted"/>
<keyword evidence="2" id="KW-1185">Reference proteome</keyword>
<dbReference type="Proteomes" id="UP001172101">
    <property type="component" value="Unassembled WGS sequence"/>
</dbReference>
<comment type="caution">
    <text evidence="1">The sequence shown here is derived from an EMBL/GenBank/DDBJ whole genome shotgun (WGS) entry which is preliminary data.</text>
</comment>
<gene>
    <name evidence="1" type="ORF">B0T26DRAFT_752523</name>
</gene>
<dbReference type="EMBL" id="JAUIRO010000004">
    <property type="protein sequence ID" value="KAK0718618.1"/>
    <property type="molecule type" value="Genomic_DNA"/>
</dbReference>
<evidence type="ECO:0000313" key="1">
    <source>
        <dbReference type="EMBL" id="KAK0718618.1"/>
    </source>
</evidence>
<organism evidence="1 2">
    <name type="scientific">Lasiosphaeria miniovina</name>
    <dbReference type="NCBI Taxonomy" id="1954250"/>
    <lineage>
        <taxon>Eukaryota</taxon>
        <taxon>Fungi</taxon>
        <taxon>Dikarya</taxon>
        <taxon>Ascomycota</taxon>
        <taxon>Pezizomycotina</taxon>
        <taxon>Sordariomycetes</taxon>
        <taxon>Sordariomycetidae</taxon>
        <taxon>Sordariales</taxon>
        <taxon>Lasiosphaeriaceae</taxon>
        <taxon>Lasiosphaeria</taxon>
    </lineage>
</organism>
<dbReference type="RefSeq" id="XP_060297411.1">
    <property type="nucleotide sequence ID" value="XM_060445536.1"/>
</dbReference>
<accession>A0AA40AMK9</accession>
<dbReference type="AlphaFoldDB" id="A0AA40AMK9"/>
<protein>
    <submittedName>
        <fullName evidence="1">Uncharacterized protein</fullName>
    </submittedName>
</protein>
<reference evidence="1" key="1">
    <citation type="submission" date="2023-06" db="EMBL/GenBank/DDBJ databases">
        <title>Genome-scale phylogeny and comparative genomics of the fungal order Sordariales.</title>
        <authorList>
            <consortium name="Lawrence Berkeley National Laboratory"/>
            <person name="Hensen N."/>
            <person name="Bonometti L."/>
            <person name="Westerberg I."/>
            <person name="Brannstrom I.O."/>
            <person name="Guillou S."/>
            <person name="Cros-Aarteil S."/>
            <person name="Calhoun S."/>
            <person name="Haridas S."/>
            <person name="Kuo A."/>
            <person name="Mondo S."/>
            <person name="Pangilinan J."/>
            <person name="Riley R."/>
            <person name="LaButti K."/>
            <person name="Andreopoulos B."/>
            <person name="Lipzen A."/>
            <person name="Chen C."/>
            <person name="Yanf M."/>
            <person name="Daum C."/>
            <person name="Ng V."/>
            <person name="Clum A."/>
            <person name="Steindorff A."/>
            <person name="Ohm R."/>
            <person name="Martin F."/>
            <person name="Silar P."/>
            <person name="Natvig D."/>
            <person name="Lalanne C."/>
            <person name="Gautier V."/>
            <person name="Ament-velasquez S.L."/>
            <person name="Kruys A."/>
            <person name="Hutchinson M.I."/>
            <person name="Powell A.J."/>
            <person name="Barry K."/>
            <person name="Miller A.N."/>
            <person name="Grigoriev I.V."/>
            <person name="Debuchy R."/>
            <person name="Gladieux P."/>
            <person name="Thoren M.H."/>
            <person name="Johannesson H."/>
        </authorList>
    </citation>
    <scope>NUCLEOTIDE SEQUENCE</scope>
    <source>
        <strain evidence="1">SMH2392-1A</strain>
    </source>
</reference>
<sequence>MLHPDDRRDLMKAEYLAHSGLLSGVLLLCPVRSVAEVERRCSPGCSFEQLMEGRQMLETIWADTRLALSWPLFRESDTNLPRLLEIYLAARADRGLLRWDGWEAGSLSQWMGSRFAENYSPDSATLRTVPGRPWFVRLRLSNTRRLHFHQNLARFRVPRHQLVDEGGDGNPQYLGRGSGCYVCVAVVKLRGRDTSYDTLRLYSERGTRLTYNYAFPRSDQWLVEDGGEYMLYYVRICDGASLQHSLPLR</sequence>
<dbReference type="GeneID" id="85328806"/>
<name>A0AA40AMK9_9PEZI</name>